<dbReference type="AlphaFoldDB" id="A0A939FXY8"/>
<evidence type="ECO:0000313" key="2">
    <source>
        <dbReference type="EMBL" id="MBO0661592.1"/>
    </source>
</evidence>
<feature type="chain" id="PRO_5037189196" description="Alkaline proteinase inhibitor/ Outer membrane lipoprotein Omp19 domain-containing protein" evidence="1">
    <location>
        <begin position="24"/>
        <end position="151"/>
    </location>
</feature>
<dbReference type="Gene3D" id="2.40.128.10">
    <property type="match status" value="1"/>
</dbReference>
<dbReference type="SUPFAM" id="SSF50882">
    <property type="entry name" value="beta-Barrel protease inhibitors"/>
    <property type="match status" value="1"/>
</dbReference>
<evidence type="ECO:0000256" key="1">
    <source>
        <dbReference type="SAM" id="SignalP"/>
    </source>
</evidence>
<feature type="signal peptide" evidence="1">
    <location>
        <begin position="1"/>
        <end position="23"/>
    </location>
</feature>
<accession>A0A939FXY8</accession>
<keyword evidence="1" id="KW-0732">Signal</keyword>
<dbReference type="EMBL" id="JAFMPP010000002">
    <property type="protein sequence ID" value="MBO0661592.1"/>
    <property type="molecule type" value="Genomic_DNA"/>
</dbReference>
<dbReference type="Proteomes" id="UP000664122">
    <property type="component" value="Unassembled WGS sequence"/>
</dbReference>
<dbReference type="RefSeq" id="WP_207256285.1">
    <property type="nucleotide sequence ID" value="NZ_JAFMPP010000002.1"/>
</dbReference>
<evidence type="ECO:0008006" key="4">
    <source>
        <dbReference type="Google" id="ProtNLM"/>
    </source>
</evidence>
<proteinExistence type="predicted"/>
<name>A0A939FXY8_9HYPH</name>
<comment type="caution">
    <text evidence="2">The sequence shown here is derived from an EMBL/GenBank/DDBJ whole genome shotgun (WGS) entry which is preliminary data.</text>
</comment>
<dbReference type="InterPro" id="IPR016085">
    <property type="entry name" value="Protease_inh_B-barrel_dom"/>
</dbReference>
<protein>
    <recommendedName>
        <fullName evidence="4">Alkaline proteinase inhibitor/ Outer membrane lipoprotein Omp19 domain-containing protein</fullName>
    </recommendedName>
</protein>
<organism evidence="2 3">
    <name type="scientific">Jiella flava</name>
    <dbReference type="NCBI Taxonomy" id="2816857"/>
    <lineage>
        <taxon>Bacteria</taxon>
        <taxon>Pseudomonadati</taxon>
        <taxon>Pseudomonadota</taxon>
        <taxon>Alphaproteobacteria</taxon>
        <taxon>Hyphomicrobiales</taxon>
        <taxon>Aurantimonadaceae</taxon>
        <taxon>Jiella</taxon>
    </lineage>
</organism>
<keyword evidence="3" id="KW-1185">Reference proteome</keyword>
<sequence length="151" mass="15529">MNFTATVLGTAAAALLLIAQLQAAPEHSLELGDANAGVTVTNLNAEHVGAIQPRAGHANAVRLIDLRSGASCKVAGKAPKGQGFAPAPMGPDCANSPALAKVSQWRANHDGTLDMADASGRTVLRFMPGDGVLYESVYPQNEFVTIVPARG</sequence>
<evidence type="ECO:0000313" key="3">
    <source>
        <dbReference type="Proteomes" id="UP000664122"/>
    </source>
</evidence>
<gene>
    <name evidence="2" type="ORF">J1C48_03300</name>
</gene>
<dbReference type="GO" id="GO:0004866">
    <property type="term" value="F:endopeptidase inhibitor activity"/>
    <property type="evidence" value="ECO:0007669"/>
    <property type="project" value="InterPro"/>
</dbReference>
<reference evidence="2" key="1">
    <citation type="submission" date="2021-03" db="EMBL/GenBank/DDBJ databases">
        <title>Whole genome sequence of Jiella sp. CQZ9-1.</title>
        <authorList>
            <person name="Tuo L."/>
        </authorList>
    </citation>
    <scope>NUCLEOTIDE SEQUENCE</scope>
    <source>
        <strain evidence="2">CQZ9-1</strain>
    </source>
</reference>